<feature type="region of interest" description="Disordered" evidence="1">
    <location>
        <begin position="186"/>
        <end position="211"/>
    </location>
</feature>
<evidence type="ECO:0000313" key="2">
    <source>
        <dbReference type="EMBL" id="GAA3997036.1"/>
    </source>
</evidence>
<protein>
    <submittedName>
        <fullName evidence="2">Uncharacterized protein</fullName>
    </submittedName>
</protein>
<organism evidence="2 3">
    <name type="scientific">Streptomyces marokkonensis</name>
    <dbReference type="NCBI Taxonomy" id="324855"/>
    <lineage>
        <taxon>Bacteria</taxon>
        <taxon>Bacillati</taxon>
        <taxon>Actinomycetota</taxon>
        <taxon>Actinomycetes</taxon>
        <taxon>Kitasatosporales</taxon>
        <taxon>Streptomycetaceae</taxon>
        <taxon>Streptomyces</taxon>
    </lineage>
</organism>
<keyword evidence="3" id="KW-1185">Reference proteome</keyword>
<reference evidence="3" key="1">
    <citation type="journal article" date="2019" name="Int. J. Syst. Evol. Microbiol.">
        <title>The Global Catalogue of Microorganisms (GCM) 10K type strain sequencing project: providing services to taxonomists for standard genome sequencing and annotation.</title>
        <authorList>
            <consortium name="The Broad Institute Genomics Platform"/>
            <consortium name="The Broad Institute Genome Sequencing Center for Infectious Disease"/>
            <person name="Wu L."/>
            <person name="Ma J."/>
        </authorList>
    </citation>
    <scope>NUCLEOTIDE SEQUENCE [LARGE SCALE GENOMIC DNA]</scope>
    <source>
        <strain evidence="3">JCM 17027</strain>
    </source>
</reference>
<gene>
    <name evidence="2" type="ORF">GCM10022384_50220</name>
</gene>
<accession>A0ABP7RG51</accession>
<name>A0ABP7RG51_9ACTN</name>
<comment type="caution">
    <text evidence="2">The sequence shown here is derived from an EMBL/GenBank/DDBJ whole genome shotgun (WGS) entry which is preliminary data.</text>
</comment>
<evidence type="ECO:0000256" key="1">
    <source>
        <dbReference type="SAM" id="MobiDB-lite"/>
    </source>
</evidence>
<evidence type="ECO:0000313" key="3">
    <source>
        <dbReference type="Proteomes" id="UP001500034"/>
    </source>
</evidence>
<proteinExistence type="predicted"/>
<dbReference type="EMBL" id="BAABCQ010000119">
    <property type="protein sequence ID" value="GAA3997036.1"/>
    <property type="molecule type" value="Genomic_DNA"/>
</dbReference>
<feature type="compositionally biased region" description="Low complexity" evidence="1">
    <location>
        <begin position="188"/>
        <end position="203"/>
    </location>
</feature>
<sequence>MILLISVDLDPGLAALRPLGGFSILHVSTSTSTSTHASRSSLRLPTLAQAYARGCGDATPDVHVQVGEDPLAFRVQKVAAALRAPETRVAASVAHQGLAARLWSVTLGCAALYGGVPDLAPALLRWDPDAGAPDDLWLAEVRPLPGDVATIAEVVLHGHLAPWRRPCTPATASRPACCGGTRPPRWPAPAANWTAGPAATAVGTPPPAPAP</sequence>
<dbReference type="Proteomes" id="UP001500034">
    <property type="component" value="Unassembled WGS sequence"/>
</dbReference>